<dbReference type="OrthoDB" id="657335at2"/>
<feature type="domain" description="Protein FecR C-terminal" evidence="3">
    <location>
        <begin position="257"/>
        <end position="324"/>
    </location>
</feature>
<dbReference type="Gene3D" id="3.55.50.30">
    <property type="match status" value="1"/>
</dbReference>
<dbReference type="InterPro" id="IPR032508">
    <property type="entry name" value="FecR_C"/>
</dbReference>
<feature type="transmembrane region" description="Helical" evidence="1">
    <location>
        <begin position="79"/>
        <end position="99"/>
    </location>
</feature>
<dbReference type="GO" id="GO:0016989">
    <property type="term" value="F:sigma factor antagonist activity"/>
    <property type="evidence" value="ECO:0007669"/>
    <property type="project" value="TreeGrafter"/>
</dbReference>
<keyword evidence="1" id="KW-1133">Transmembrane helix</keyword>
<dbReference type="Pfam" id="PF16344">
    <property type="entry name" value="FecR_C"/>
    <property type="match status" value="1"/>
</dbReference>
<dbReference type="InterPro" id="IPR006860">
    <property type="entry name" value="FecR"/>
</dbReference>
<dbReference type="EMBL" id="QTJU01000007">
    <property type="protein sequence ID" value="RFM26861.1"/>
    <property type="molecule type" value="Genomic_DNA"/>
</dbReference>
<evidence type="ECO:0000313" key="4">
    <source>
        <dbReference type="EMBL" id="RFM26861.1"/>
    </source>
</evidence>
<evidence type="ECO:0000256" key="1">
    <source>
        <dbReference type="SAM" id="Phobius"/>
    </source>
</evidence>
<feature type="domain" description="FecR protein" evidence="2">
    <location>
        <begin position="124"/>
        <end position="209"/>
    </location>
</feature>
<keyword evidence="1" id="KW-0472">Membrane</keyword>
<keyword evidence="5" id="KW-1185">Reference proteome</keyword>
<organism evidence="4 5">
    <name type="scientific">Deminuibacter soli</name>
    <dbReference type="NCBI Taxonomy" id="2291815"/>
    <lineage>
        <taxon>Bacteria</taxon>
        <taxon>Pseudomonadati</taxon>
        <taxon>Bacteroidota</taxon>
        <taxon>Chitinophagia</taxon>
        <taxon>Chitinophagales</taxon>
        <taxon>Chitinophagaceae</taxon>
        <taxon>Deminuibacter</taxon>
    </lineage>
</organism>
<dbReference type="PANTHER" id="PTHR30273:SF2">
    <property type="entry name" value="PROTEIN FECR"/>
    <property type="match status" value="1"/>
</dbReference>
<gene>
    <name evidence="4" type="ORF">DXN05_17900</name>
</gene>
<evidence type="ECO:0000259" key="2">
    <source>
        <dbReference type="Pfam" id="PF04773"/>
    </source>
</evidence>
<dbReference type="RefSeq" id="WP_116848645.1">
    <property type="nucleotide sequence ID" value="NZ_QTJU01000007.1"/>
</dbReference>
<proteinExistence type="predicted"/>
<evidence type="ECO:0000313" key="5">
    <source>
        <dbReference type="Proteomes" id="UP000261284"/>
    </source>
</evidence>
<dbReference type="AlphaFoldDB" id="A0A3E1NGA1"/>
<dbReference type="InterPro" id="IPR012373">
    <property type="entry name" value="Ferrdict_sens_TM"/>
</dbReference>
<comment type="caution">
    <text evidence="4">The sequence shown here is derived from an EMBL/GenBank/DDBJ whole genome shotgun (WGS) entry which is preliminary data.</text>
</comment>
<reference evidence="4 5" key="1">
    <citation type="submission" date="2018-08" db="EMBL/GenBank/DDBJ databases">
        <title>Chitinophagaceae sp. K23C18032701, a novel bacterium isolated from forest soil.</title>
        <authorList>
            <person name="Wang C."/>
        </authorList>
    </citation>
    <scope>NUCLEOTIDE SEQUENCE [LARGE SCALE GENOMIC DNA]</scope>
    <source>
        <strain evidence="4 5">K23C18032701</strain>
    </source>
</reference>
<dbReference type="Proteomes" id="UP000261284">
    <property type="component" value="Unassembled WGS sequence"/>
</dbReference>
<dbReference type="PIRSF" id="PIRSF018266">
    <property type="entry name" value="FecR"/>
    <property type="match status" value="1"/>
</dbReference>
<protein>
    <submittedName>
        <fullName evidence="4">DUF4974 domain-containing protein</fullName>
    </submittedName>
</protein>
<sequence>MMEKEKWQRFVDKQQTGKERKAFLQWLQSQSDDEIQKSLKEGWDEKAPAMPVATDARLRKALSIQPALRRPVYRIGRKAALAAACVLLLVMATFMYRLMAPATHEVMQYTMAKRHLYNESANVRLLTLPDNSKIWLTPASSIDLPDDYNQFHRTVTLSGEAYFEVNSNAKFPFIVNTEQLQTTVLGTHFNMSAYRSDDFVSVTLTQGKIAVQMHASTRDSVVILAPEHKLVYNKNARRVAVSGFSAAAENDWKTGALVFDDVPLESVFERLSGRFHKKIFYAKGGYAAARFTGTYHHESFPLIMDNIAYIHNFSYRSKGDSVWIRRK</sequence>
<accession>A0A3E1NGA1</accession>
<keyword evidence="1" id="KW-0812">Transmembrane</keyword>
<evidence type="ECO:0000259" key="3">
    <source>
        <dbReference type="Pfam" id="PF16344"/>
    </source>
</evidence>
<dbReference type="Gene3D" id="2.60.120.1440">
    <property type="match status" value="1"/>
</dbReference>
<name>A0A3E1NGA1_9BACT</name>
<dbReference type="Pfam" id="PF04773">
    <property type="entry name" value="FecR"/>
    <property type="match status" value="1"/>
</dbReference>
<dbReference type="PANTHER" id="PTHR30273">
    <property type="entry name" value="PERIPLASMIC SIGNAL SENSOR AND SIGMA FACTOR ACTIVATOR FECR-RELATED"/>
    <property type="match status" value="1"/>
</dbReference>